<keyword evidence="2" id="KW-1185">Reference proteome</keyword>
<evidence type="ECO:0000313" key="2">
    <source>
        <dbReference type="Proteomes" id="UP000610456"/>
    </source>
</evidence>
<proteinExistence type="predicted"/>
<dbReference type="RefSeq" id="WP_189602914.1">
    <property type="nucleotide sequence ID" value="NZ_BMXB01000001.1"/>
</dbReference>
<accession>A0A918S7Y1</accession>
<reference evidence="1" key="2">
    <citation type="submission" date="2020-09" db="EMBL/GenBank/DDBJ databases">
        <authorList>
            <person name="Sun Q."/>
            <person name="Kim S."/>
        </authorList>
    </citation>
    <scope>NUCLEOTIDE SEQUENCE</scope>
    <source>
        <strain evidence="1">KCTC 12719</strain>
    </source>
</reference>
<name>A0A918S7Y1_9FLAO</name>
<protein>
    <submittedName>
        <fullName evidence="1">Uncharacterized protein</fullName>
    </submittedName>
</protein>
<organism evidence="1 2">
    <name type="scientific">Salinimicrobium marinum</name>
    <dbReference type="NCBI Taxonomy" id="680283"/>
    <lineage>
        <taxon>Bacteria</taxon>
        <taxon>Pseudomonadati</taxon>
        <taxon>Bacteroidota</taxon>
        <taxon>Flavobacteriia</taxon>
        <taxon>Flavobacteriales</taxon>
        <taxon>Flavobacteriaceae</taxon>
        <taxon>Salinimicrobium</taxon>
    </lineage>
</organism>
<dbReference type="Proteomes" id="UP000610456">
    <property type="component" value="Unassembled WGS sequence"/>
</dbReference>
<dbReference type="AlphaFoldDB" id="A0A918S7Y1"/>
<evidence type="ECO:0000313" key="1">
    <source>
        <dbReference type="EMBL" id="GHA25574.1"/>
    </source>
</evidence>
<dbReference type="EMBL" id="BMXB01000001">
    <property type="protein sequence ID" value="GHA25574.1"/>
    <property type="molecule type" value="Genomic_DNA"/>
</dbReference>
<reference evidence="1" key="1">
    <citation type="journal article" date="2014" name="Int. J. Syst. Evol. Microbiol.">
        <title>Complete genome sequence of Corynebacterium casei LMG S-19264T (=DSM 44701T), isolated from a smear-ripened cheese.</title>
        <authorList>
            <consortium name="US DOE Joint Genome Institute (JGI-PGF)"/>
            <person name="Walter F."/>
            <person name="Albersmeier A."/>
            <person name="Kalinowski J."/>
            <person name="Ruckert C."/>
        </authorList>
    </citation>
    <scope>NUCLEOTIDE SEQUENCE</scope>
    <source>
        <strain evidence="1">KCTC 12719</strain>
    </source>
</reference>
<sequence length="138" mass="16032">MKKEIENYLMDHFEGRGNDYHEQIEVFEINDEEIRIETVISVAIDLSESYAKSSTASELKNAATPEVISSGLLDSLGHNYVCGFYCDFFKDLDYSDYLLDCDIVLDEEERLAYVDLPMEFVLSRAEIEKMYFEYKKCA</sequence>
<comment type="caution">
    <text evidence="1">The sequence shown here is derived from an EMBL/GenBank/DDBJ whole genome shotgun (WGS) entry which is preliminary data.</text>
</comment>
<gene>
    <name evidence="1" type="ORF">GCM10007103_03510</name>
</gene>